<accession>A0ABU1S3M1</accession>
<feature type="transmembrane region" description="Helical" evidence="11">
    <location>
        <begin position="21"/>
        <end position="41"/>
    </location>
</feature>
<feature type="transmembrane region" description="Helical" evidence="11">
    <location>
        <begin position="286"/>
        <end position="307"/>
    </location>
</feature>
<gene>
    <name evidence="15" type="ORF">J2W95_002349</name>
</gene>
<evidence type="ECO:0000313" key="16">
    <source>
        <dbReference type="Proteomes" id="UP001261871"/>
    </source>
</evidence>
<dbReference type="InterPro" id="IPR035965">
    <property type="entry name" value="PAS-like_dom_sf"/>
</dbReference>
<sequence length="1327" mass="152930">MGKNTNTGHYSIPTFLNSTTKIVVSTAILYFLIAKLSLYIFVTDINILPFFPAIGFAIAASLLLGRKAIFGVVIGCLMFSASLYKNDFQNASTFDELIKPLSLCIIRPIIAYLNTFLVSYLTQLWCKTKYPFDSAKNVIFFTLAGLLGTFTSVSIGFIPLAMTSFFSLDNCILIWSNILRGNTLGIIVFTPFVLSLLYKTKDFITWTAAKKAEAFILILFTLFATIFIFETRANNESILFFLLIWAACRFGMKVITLVTLIITIIATYCTGHLLGGFVFSGWNSDLFMLQLFLFVNMVSVLFLKAILKEKENKETNLKISQQTLNLKNNILETTIESPKGIFIYSLDKNYRILSCNSLKKEVMKKAYSVELKIGKSILECIKDKANQERYINFCKLAFYGKDVIFEDQFPNQTQYWQIKVSPIYDDQKKIKGITVVGIDITERIEAENKIKASQEKLGLNNSILQATIESPNGISIFSLDTSLNYINFNSTHTRYMKNVQGAEIKMGDNHPELFSNAVHKEEITTRFLEVLKGKTYSFEEKHSEEEYLNISNSPIKDNKGKIIGITTIITDITELKLKEIQLEKNNYSLNERIKELGCLFDISKIISNKVLSKLEKMEACVQAIPKALQFPEIANCHIQMFGDEYFSANYQQSDYFLKETITVNGENCGYIKIGYSTTEELKKENLFLDEEIKLLEALSDILSRSMERKLAEEKLKISEEKFRSIYESFDDVYFKKNIEGTLLDVSPSVEKHFKMSRESVIGQNAYDFYADRAEGESFYKTVLEKQEVNDYEERFLMPNGEIIYFSVNAKVIYNSDGEPAYFEGTMRNVNERILNRKKLLEVTEKIKESEKKYRTIFESVRDTFFRASAKDYKIIDISPSCTYFDLKQEEIIGKSIQEFYHNPEDQQIVLNELMQNGEIKNYDAKFLINSKTYNVSINSKILLDENNNPEFVVGSFRDITARIQAEEKLKISEAKFRSIFENFEDVYFRTTMDGTVLDVSPSFEKHFLRPCSYALENSVFDFYYDKQDRKSLLNKLKNEGQVRDSDIRFIDGEENIVFFSVNARLVYDENGNPIFIEKSMRNVNDRIGTQKEILIKNRQLEFQNIELEQFAYIASHDLQEPLITVIQCIDMLQQELVENLDEDQKQYLQFINSSTSRMQLLVKGLLDYSRIGKERKTSSINCNEIVANVLSDMNSSLKESNAIIEYESLPIIEGNTTEIRQLFQNMISNANKFRKKDQQPKIKIAAVKQENNWLFSIADNGIGIEEKDINKVFVIFKRLKNRNDYQGTGIGLSHCKKIIEQYKGKIWVESEPNQGSIFKWTFPIELH</sequence>
<dbReference type="PANTHER" id="PTHR43304">
    <property type="entry name" value="PHYTOCHROME-LIKE PROTEIN CPH1"/>
    <property type="match status" value="1"/>
</dbReference>
<dbReference type="SUPFAM" id="SSF55785">
    <property type="entry name" value="PYP-like sensor domain (PAS domain)"/>
    <property type="match status" value="5"/>
</dbReference>
<dbReference type="SMART" id="SM00388">
    <property type="entry name" value="HisKA"/>
    <property type="match status" value="1"/>
</dbReference>
<dbReference type="PRINTS" id="PR00344">
    <property type="entry name" value="BCTRLSENSOR"/>
</dbReference>
<evidence type="ECO:0000256" key="9">
    <source>
        <dbReference type="ARBA" id="ARBA00022989"/>
    </source>
</evidence>
<evidence type="ECO:0000259" key="14">
    <source>
        <dbReference type="PROSITE" id="PS50113"/>
    </source>
</evidence>
<feature type="domain" description="PAC" evidence="14">
    <location>
        <begin position="399"/>
        <end position="452"/>
    </location>
</feature>
<organism evidence="15 16">
    <name type="scientific">Flavobacterium granuli</name>
    <dbReference type="NCBI Taxonomy" id="280093"/>
    <lineage>
        <taxon>Bacteria</taxon>
        <taxon>Pseudomonadati</taxon>
        <taxon>Bacteroidota</taxon>
        <taxon>Flavobacteriia</taxon>
        <taxon>Flavobacteriales</taxon>
        <taxon>Flavobacteriaceae</taxon>
        <taxon>Flavobacterium</taxon>
    </lineage>
</organism>
<feature type="domain" description="PAC" evidence="14">
    <location>
        <begin position="915"/>
        <end position="971"/>
    </location>
</feature>
<feature type="domain" description="PAC" evidence="14">
    <location>
        <begin position="532"/>
        <end position="584"/>
    </location>
</feature>
<dbReference type="InterPro" id="IPR003661">
    <property type="entry name" value="HisK_dim/P_dom"/>
</dbReference>
<protein>
    <recommendedName>
        <fullName evidence="3">histidine kinase</fullName>
        <ecNumber evidence="3">2.7.13.3</ecNumber>
    </recommendedName>
</protein>
<evidence type="ECO:0000256" key="6">
    <source>
        <dbReference type="ARBA" id="ARBA00022679"/>
    </source>
</evidence>
<dbReference type="EMBL" id="JAVDTX010000005">
    <property type="protein sequence ID" value="MDR6845639.1"/>
    <property type="molecule type" value="Genomic_DNA"/>
</dbReference>
<evidence type="ECO:0000256" key="4">
    <source>
        <dbReference type="ARBA" id="ARBA00022475"/>
    </source>
</evidence>
<dbReference type="InterPro" id="IPR013656">
    <property type="entry name" value="PAS_4"/>
</dbReference>
<dbReference type="InterPro" id="IPR036890">
    <property type="entry name" value="HATPase_C_sf"/>
</dbReference>
<dbReference type="InterPro" id="IPR001610">
    <property type="entry name" value="PAC"/>
</dbReference>
<evidence type="ECO:0000256" key="1">
    <source>
        <dbReference type="ARBA" id="ARBA00000085"/>
    </source>
</evidence>
<evidence type="ECO:0000259" key="12">
    <source>
        <dbReference type="PROSITE" id="PS50109"/>
    </source>
</evidence>
<dbReference type="Gene3D" id="3.30.565.10">
    <property type="entry name" value="Histidine kinase-like ATPase, C-terminal domain"/>
    <property type="match status" value="1"/>
</dbReference>
<comment type="subcellular location">
    <subcellularLocation>
        <location evidence="2">Cell membrane</location>
        <topology evidence="2">Multi-pass membrane protein</topology>
    </subcellularLocation>
</comment>
<dbReference type="InterPro" id="IPR000700">
    <property type="entry name" value="PAS-assoc_C"/>
</dbReference>
<comment type="caution">
    <text evidence="15">The sequence shown here is derived from an EMBL/GenBank/DDBJ whole genome shotgun (WGS) entry which is preliminary data.</text>
</comment>
<feature type="transmembrane region" description="Helical" evidence="11">
    <location>
        <begin position="105"/>
        <end position="126"/>
    </location>
</feature>
<evidence type="ECO:0000256" key="10">
    <source>
        <dbReference type="ARBA" id="ARBA00023136"/>
    </source>
</evidence>
<evidence type="ECO:0000313" key="15">
    <source>
        <dbReference type="EMBL" id="MDR6845639.1"/>
    </source>
</evidence>
<dbReference type="Gene3D" id="1.10.287.130">
    <property type="match status" value="1"/>
</dbReference>
<name>A0ABU1S3M1_9FLAO</name>
<dbReference type="SMART" id="SM00086">
    <property type="entry name" value="PAC"/>
    <property type="match status" value="5"/>
</dbReference>
<dbReference type="SUPFAM" id="SSF47384">
    <property type="entry name" value="Homodimeric domain of signal transducing histidine kinase"/>
    <property type="match status" value="1"/>
</dbReference>
<keyword evidence="16" id="KW-1185">Reference proteome</keyword>
<dbReference type="SMART" id="SM00387">
    <property type="entry name" value="HATPase_c"/>
    <property type="match status" value="1"/>
</dbReference>
<dbReference type="InterPro" id="IPR036097">
    <property type="entry name" value="HisK_dim/P_sf"/>
</dbReference>
<keyword evidence="5" id="KW-0597">Phosphoprotein</keyword>
<evidence type="ECO:0000256" key="2">
    <source>
        <dbReference type="ARBA" id="ARBA00004651"/>
    </source>
</evidence>
<evidence type="ECO:0000256" key="5">
    <source>
        <dbReference type="ARBA" id="ARBA00022553"/>
    </source>
</evidence>
<evidence type="ECO:0000256" key="7">
    <source>
        <dbReference type="ARBA" id="ARBA00022692"/>
    </source>
</evidence>
<dbReference type="Pfam" id="PF13426">
    <property type="entry name" value="PAS_9"/>
    <property type="match status" value="4"/>
</dbReference>
<dbReference type="Pfam" id="PF05231">
    <property type="entry name" value="MASE1"/>
    <property type="match status" value="1"/>
</dbReference>
<feature type="transmembrane region" description="Helical" evidence="11">
    <location>
        <begin position="138"/>
        <end position="162"/>
    </location>
</feature>
<feature type="transmembrane region" description="Helical" evidence="11">
    <location>
        <begin position="212"/>
        <end position="229"/>
    </location>
</feature>
<reference evidence="15 16" key="1">
    <citation type="submission" date="2023-07" db="EMBL/GenBank/DDBJ databases">
        <title>Sorghum-associated microbial communities from plants grown in Nebraska, USA.</title>
        <authorList>
            <person name="Schachtman D."/>
        </authorList>
    </citation>
    <scope>NUCLEOTIDE SEQUENCE [LARGE SCALE GENOMIC DNA]</scope>
    <source>
        <strain evidence="15 16">BE124</strain>
    </source>
</reference>
<keyword evidence="6" id="KW-0808">Transferase</keyword>
<feature type="domain" description="PAC" evidence="14">
    <location>
        <begin position="789"/>
        <end position="841"/>
    </location>
</feature>
<dbReference type="RefSeq" id="WP_310007116.1">
    <property type="nucleotide sequence ID" value="NZ_JAVDTX010000005.1"/>
</dbReference>
<keyword evidence="9 11" id="KW-1133">Transmembrane helix</keyword>
<feature type="transmembrane region" description="Helical" evidence="11">
    <location>
        <begin position="47"/>
        <end position="64"/>
    </location>
</feature>
<feature type="transmembrane region" description="Helical" evidence="11">
    <location>
        <begin position="69"/>
        <end position="85"/>
    </location>
</feature>
<evidence type="ECO:0000256" key="11">
    <source>
        <dbReference type="SAM" id="Phobius"/>
    </source>
</evidence>
<comment type="catalytic activity">
    <reaction evidence="1">
        <text>ATP + protein L-histidine = ADP + protein N-phospho-L-histidine.</text>
        <dbReference type="EC" id="2.7.13.3"/>
    </reaction>
</comment>
<proteinExistence type="predicted"/>
<dbReference type="EC" id="2.7.13.3" evidence="3"/>
<keyword evidence="10 11" id="KW-0472">Membrane</keyword>
<dbReference type="PROSITE" id="PS50112">
    <property type="entry name" value="PAS"/>
    <property type="match status" value="1"/>
</dbReference>
<dbReference type="InterPro" id="IPR007895">
    <property type="entry name" value="MASE1"/>
</dbReference>
<dbReference type="CDD" id="cd00130">
    <property type="entry name" value="PAS"/>
    <property type="match status" value="3"/>
</dbReference>
<dbReference type="Pfam" id="PF02518">
    <property type="entry name" value="HATPase_c"/>
    <property type="match status" value="1"/>
</dbReference>
<dbReference type="InterPro" id="IPR005467">
    <property type="entry name" value="His_kinase_dom"/>
</dbReference>
<dbReference type="Gene3D" id="3.30.450.20">
    <property type="entry name" value="PAS domain"/>
    <property type="match status" value="5"/>
</dbReference>
<dbReference type="InterPro" id="IPR003594">
    <property type="entry name" value="HATPase_dom"/>
</dbReference>
<keyword evidence="4" id="KW-1003">Cell membrane</keyword>
<feature type="transmembrane region" description="Helical" evidence="11">
    <location>
        <begin position="182"/>
        <end position="200"/>
    </location>
</feature>
<evidence type="ECO:0000256" key="8">
    <source>
        <dbReference type="ARBA" id="ARBA00022777"/>
    </source>
</evidence>
<evidence type="ECO:0000256" key="3">
    <source>
        <dbReference type="ARBA" id="ARBA00012438"/>
    </source>
</evidence>
<feature type="transmembrane region" description="Helical" evidence="11">
    <location>
        <begin position="257"/>
        <end position="280"/>
    </location>
</feature>
<dbReference type="SMART" id="SM00091">
    <property type="entry name" value="PAS"/>
    <property type="match status" value="3"/>
</dbReference>
<dbReference type="Pfam" id="PF08448">
    <property type="entry name" value="PAS_4"/>
    <property type="match status" value="1"/>
</dbReference>
<feature type="domain" description="PAS" evidence="13">
    <location>
        <begin position="718"/>
        <end position="769"/>
    </location>
</feature>
<dbReference type="Proteomes" id="UP001261871">
    <property type="component" value="Unassembled WGS sequence"/>
</dbReference>
<dbReference type="PANTHER" id="PTHR43304:SF1">
    <property type="entry name" value="PAC DOMAIN-CONTAINING PROTEIN"/>
    <property type="match status" value="1"/>
</dbReference>
<dbReference type="CDD" id="cd00082">
    <property type="entry name" value="HisKA"/>
    <property type="match status" value="1"/>
</dbReference>
<keyword evidence="7 11" id="KW-0812">Transmembrane</keyword>
<dbReference type="InterPro" id="IPR052162">
    <property type="entry name" value="Sensor_kinase/Photoreceptor"/>
</dbReference>
<evidence type="ECO:0000259" key="13">
    <source>
        <dbReference type="PROSITE" id="PS50112"/>
    </source>
</evidence>
<dbReference type="PROSITE" id="PS50113">
    <property type="entry name" value="PAC"/>
    <property type="match status" value="4"/>
</dbReference>
<dbReference type="InterPro" id="IPR000014">
    <property type="entry name" value="PAS"/>
</dbReference>
<dbReference type="NCBIfam" id="TIGR00229">
    <property type="entry name" value="sensory_box"/>
    <property type="match status" value="3"/>
</dbReference>
<keyword evidence="8" id="KW-0418">Kinase</keyword>
<dbReference type="PROSITE" id="PS50109">
    <property type="entry name" value="HIS_KIN"/>
    <property type="match status" value="1"/>
</dbReference>
<dbReference type="Pfam" id="PF00512">
    <property type="entry name" value="HisKA"/>
    <property type="match status" value="1"/>
</dbReference>
<feature type="domain" description="Histidine kinase" evidence="12">
    <location>
        <begin position="1113"/>
        <end position="1326"/>
    </location>
</feature>
<dbReference type="SUPFAM" id="SSF55874">
    <property type="entry name" value="ATPase domain of HSP90 chaperone/DNA topoisomerase II/histidine kinase"/>
    <property type="match status" value="1"/>
</dbReference>
<dbReference type="InterPro" id="IPR004358">
    <property type="entry name" value="Sig_transdc_His_kin-like_C"/>
</dbReference>